<evidence type="ECO:0000259" key="5">
    <source>
        <dbReference type="PROSITE" id="PS50975"/>
    </source>
</evidence>
<keyword evidence="3 4" id="KW-0067">ATP-binding</keyword>
<organism evidence="6 7">
    <name type="scientific">Hamadaea flava</name>
    <dbReference type="NCBI Taxonomy" id="1742688"/>
    <lineage>
        <taxon>Bacteria</taxon>
        <taxon>Bacillati</taxon>
        <taxon>Actinomycetota</taxon>
        <taxon>Actinomycetes</taxon>
        <taxon>Micromonosporales</taxon>
        <taxon>Micromonosporaceae</taxon>
        <taxon>Hamadaea</taxon>
    </lineage>
</organism>
<dbReference type="PROSITE" id="PS50975">
    <property type="entry name" value="ATP_GRASP"/>
    <property type="match status" value="1"/>
</dbReference>
<dbReference type="PANTHER" id="PTHR43585:SF2">
    <property type="entry name" value="ATP-GRASP ENZYME FSQD"/>
    <property type="match status" value="1"/>
</dbReference>
<dbReference type="PANTHER" id="PTHR43585">
    <property type="entry name" value="FUMIPYRROLE BIOSYNTHESIS PROTEIN C"/>
    <property type="match status" value="1"/>
</dbReference>
<sequence>MNPSPRRALRRQWKEHLAMTVLVLSNQTDTLERALNHAGHDVLVCLTEANAALRAAIDPPYQVVTVDRWTAYDQIADLARTLRGHVDQVATTWEGAIVAAGLLRDLLDLPGQRTGDAVAATDKAVMKARLADAGVPVARHRIVTTIDDIAVAARDLGWPLVVKPLAGFGSTNTHVVYTLSDLDSMRPVLDKPVAASAFFATEPAFTPLTEQRGILVEQYVDIHREYHVDACWTGGEPVYQIPGRYNVPPLAGMGGALGSVLLPADGPEAGPVVRLAEHAARTLGIRDGFTHTEIYLDYAGRHIVGEVAARPGGGGIQRSLHHAYGLDIATLLAHSAAGQPIKADLRPRPGVYGWVGPYVPDGTITTIGAPEAIERQPGVIEATVKAKTGGVGGMTGTGLWAGAAGYAFLRGSTVEHVLQLMPRAVEAFAIRVTPTRPELLR</sequence>
<dbReference type="Proteomes" id="UP001595816">
    <property type="component" value="Unassembled WGS sequence"/>
</dbReference>
<dbReference type="Pfam" id="PF02786">
    <property type="entry name" value="CPSase_L_D2"/>
    <property type="match status" value="1"/>
</dbReference>
<dbReference type="Gene3D" id="3.30.470.20">
    <property type="entry name" value="ATP-grasp fold, B domain"/>
    <property type="match status" value="1"/>
</dbReference>
<feature type="domain" description="ATP-grasp" evidence="5">
    <location>
        <begin position="127"/>
        <end position="337"/>
    </location>
</feature>
<evidence type="ECO:0000256" key="2">
    <source>
        <dbReference type="ARBA" id="ARBA00022741"/>
    </source>
</evidence>
<protein>
    <submittedName>
        <fullName evidence="6">Acetyl-CoA carboxylase biotin carboxylase subunit family protein</fullName>
    </submittedName>
</protein>
<dbReference type="SUPFAM" id="SSF56059">
    <property type="entry name" value="Glutathione synthetase ATP-binding domain-like"/>
    <property type="match status" value="1"/>
</dbReference>
<dbReference type="InterPro" id="IPR011761">
    <property type="entry name" value="ATP-grasp"/>
</dbReference>
<keyword evidence="2 4" id="KW-0547">Nucleotide-binding</keyword>
<comment type="caution">
    <text evidence="6">The sequence shown here is derived from an EMBL/GenBank/DDBJ whole genome shotgun (WGS) entry which is preliminary data.</text>
</comment>
<evidence type="ECO:0000313" key="6">
    <source>
        <dbReference type="EMBL" id="MFC4131166.1"/>
    </source>
</evidence>
<accession>A0ABV8LL10</accession>
<evidence type="ECO:0000256" key="4">
    <source>
        <dbReference type="PROSITE-ProRule" id="PRU00409"/>
    </source>
</evidence>
<dbReference type="Gene3D" id="3.40.50.20">
    <property type="match status" value="1"/>
</dbReference>
<keyword evidence="7" id="KW-1185">Reference proteome</keyword>
<dbReference type="Gene3D" id="3.30.1490.20">
    <property type="entry name" value="ATP-grasp fold, A domain"/>
    <property type="match status" value="1"/>
</dbReference>
<keyword evidence="1" id="KW-0436">Ligase</keyword>
<evidence type="ECO:0000256" key="1">
    <source>
        <dbReference type="ARBA" id="ARBA00022598"/>
    </source>
</evidence>
<evidence type="ECO:0000313" key="7">
    <source>
        <dbReference type="Proteomes" id="UP001595816"/>
    </source>
</evidence>
<evidence type="ECO:0000256" key="3">
    <source>
        <dbReference type="ARBA" id="ARBA00022840"/>
    </source>
</evidence>
<dbReference type="InterPro" id="IPR052032">
    <property type="entry name" value="ATP-dep_AA_Ligase"/>
</dbReference>
<dbReference type="InterPro" id="IPR005479">
    <property type="entry name" value="CPAse_ATP-bd"/>
</dbReference>
<reference evidence="7" key="1">
    <citation type="journal article" date="2019" name="Int. J. Syst. Evol. Microbiol.">
        <title>The Global Catalogue of Microorganisms (GCM) 10K type strain sequencing project: providing services to taxonomists for standard genome sequencing and annotation.</title>
        <authorList>
            <consortium name="The Broad Institute Genomics Platform"/>
            <consortium name="The Broad Institute Genome Sequencing Center for Infectious Disease"/>
            <person name="Wu L."/>
            <person name="Ma J."/>
        </authorList>
    </citation>
    <scope>NUCLEOTIDE SEQUENCE [LARGE SCALE GENOMIC DNA]</scope>
    <source>
        <strain evidence="7">CGMCC 4.7289</strain>
    </source>
</reference>
<dbReference type="InterPro" id="IPR013815">
    <property type="entry name" value="ATP_grasp_subdomain_1"/>
</dbReference>
<dbReference type="RefSeq" id="WP_253754437.1">
    <property type="nucleotide sequence ID" value="NZ_JAMZDZ010000001.1"/>
</dbReference>
<name>A0ABV8LL10_9ACTN</name>
<proteinExistence type="predicted"/>
<dbReference type="EMBL" id="JBHSAY010000006">
    <property type="protein sequence ID" value="MFC4131166.1"/>
    <property type="molecule type" value="Genomic_DNA"/>
</dbReference>
<gene>
    <name evidence="6" type="ORF">ACFOZ4_11180</name>
</gene>